<dbReference type="InterPro" id="IPR014807">
    <property type="entry name" value="Coa1"/>
</dbReference>
<dbReference type="EMBL" id="JAPDRL010000054">
    <property type="protein sequence ID" value="KAJ9661852.1"/>
    <property type="molecule type" value="Genomic_DNA"/>
</dbReference>
<dbReference type="InterPro" id="IPR042432">
    <property type="entry name" value="Coa1_fungi"/>
</dbReference>
<reference evidence="1" key="1">
    <citation type="submission" date="2022-10" db="EMBL/GenBank/DDBJ databases">
        <title>Culturing micro-colonial fungi from biological soil crusts in the Mojave desert and describing Neophaeococcomyces mojavensis, and introducing the new genera and species Taxawa tesnikishii.</title>
        <authorList>
            <person name="Kurbessoian T."/>
            <person name="Stajich J.E."/>
        </authorList>
    </citation>
    <scope>NUCLEOTIDE SEQUENCE</scope>
    <source>
        <strain evidence="1">TK_1</strain>
    </source>
</reference>
<evidence type="ECO:0000313" key="1">
    <source>
        <dbReference type="EMBL" id="KAJ9661852.1"/>
    </source>
</evidence>
<gene>
    <name evidence="1" type="primary">COA1</name>
    <name evidence="1" type="ORF">H2201_006332</name>
</gene>
<dbReference type="PANTHER" id="PTHR28523">
    <property type="entry name" value="CYTOCHROME C OXIDASE ASSEMBLY FACTOR 1"/>
    <property type="match status" value="1"/>
</dbReference>
<organism evidence="1 2">
    <name type="scientific">Coniosporium apollinis</name>
    <dbReference type="NCBI Taxonomy" id="61459"/>
    <lineage>
        <taxon>Eukaryota</taxon>
        <taxon>Fungi</taxon>
        <taxon>Dikarya</taxon>
        <taxon>Ascomycota</taxon>
        <taxon>Pezizomycotina</taxon>
        <taxon>Dothideomycetes</taxon>
        <taxon>Dothideomycetes incertae sedis</taxon>
        <taxon>Coniosporium</taxon>
    </lineage>
</organism>
<name>A0ABQ9NMD4_9PEZI</name>
<sequence length="194" mass="22324">MIPRSLLRARFRPSLPFRQHAPHRTLIAAPRAGSGPLMERRPDRALPAISSPRRWILPTALFLSIITLSTLAIFNYQKSSSSVVNSTLYALRTHKEAREALGDEIYFARKVPWVWGTIDQLHGRIDIRFMVKGTRQRGEMRFRSIRKGRRGYFETLEWSLKTEDGRVIELLKHDAPDPFRAVEDQGGTMAEETI</sequence>
<dbReference type="Proteomes" id="UP001172684">
    <property type="component" value="Unassembled WGS sequence"/>
</dbReference>
<protein>
    <submittedName>
        <fullName evidence="1">Cytochrome oxidase assembly protein 1</fullName>
    </submittedName>
</protein>
<dbReference type="Pfam" id="PF08695">
    <property type="entry name" value="Coa1"/>
    <property type="match status" value="1"/>
</dbReference>
<evidence type="ECO:0000313" key="2">
    <source>
        <dbReference type="Proteomes" id="UP001172684"/>
    </source>
</evidence>
<proteinExistence type="predicted"/>
<comment type="caution">
    <text evidence="1">The sequence shown here is derived from an EMBL/GenBank/DDBJ whole genome shotgun (WGS) entry which is preliminary data.</text>
</comment>
<dbReference type="PANTHER" id="PTHR28523:SF1">
    <property type="entry name" value="CYTOCHROME C OXIDASE ASSEMBLY FACTOR 1"/>
    <property type="match status" value="1"/>
</dbReference>
<accession>A0ABQ9NMD4</accession>
<keyword evidence="2" id="KW-1185">Reference proteome</keyword>